<organism evidence="5 6">
    <name type="scientific">SAR92 clade bacterium H455</name>
    <dbReference type="NCBI Taxonomy" id="2974818"/>
    <lineage>
        <taxon>Bacteria</taxon>
        <taxon>Pseudomonadati</taxon>
        <taxon>Pseudomonadota</taxon>
        <taxon>Gammaproteobacteria</taxon>
        <taxon>Cellvibrionales</taxon>
        <taxon>Porticoccaceae</taxon>
        <taxon>SAR92 clade</taxon>
    </lineage>
</organism>
<feature type="coiled-coil region" evidence="2">
    <location>
        <begin position="121"/>
        <end position="214"/>
    </location>
</feature>
<keyword evidence="1 4" id="KW-0732">Signal</keyword>
<evidence type="ECO:0000256" key="3">
    <source>
        <dbReference type="SAM" id="Phobius"/>
    </source>
</evidence>
<proteinExistence type="predicted"/>
<evidence type="ECO:0000256" key="1">
    <source>
        <dbReference type="ARBA" id="ARBA00022729"/>
    </source>
</evidence>
<sequence>MKYLFLAVPILALSISHSLFAQEAANLDAVDTATPEKIEEKTQEKVYLQNKSVWVSDEFLVPMRSSPCDRCTIVHRGIKSGTKLQLLEMVDGWGHLVTSSGTEGWMEEQYLVDQPIARIRVEAQQKELAALQQRNSELVKILGELNEASKAVRGELDNSQANQKNLANELAEIREISSDSIALSQQNQQLVKNNHMLQRENDSLKANVDDLQKDQRNESFLYGGLTVFLGAILVILIPKLRGRKRFSEWQ</sequence>
<keyword evidence="3" id="KW-1133">Transmembrane helix</keyword>
<keyword evidence="3" id="KW-0472">Membrane</keyword>
<keyword evidence="2" id="KW-0175">Coiled coil</keyword>
<evidence type="ECO:0000313" key="5">
    <source>
        <dbReference type="EMBL" id="UVW34515.1"/>
    </source>
</evidence>
<accession>A0ABY5TME9</accession>
<dbReference type="NCBIfam" id="TIGR04211">
    <property type="entry name" value="SH3_and_anchor"/>
    <property type="match status" value="1"/>
</dbReference>
<feature type="chain" id="PRO_5045818431" evidence="4">
    <location>
        <begin position="22"/>
        <end position="250"/>
    </location>
</feature>
<keyword evidence="6" id="KW-1185">Reference proteome</keyword>
<keyword evidence="3" id="KW-0812">Transmembrane</keyword>
<dbReference type="Gene3D" id="2.30.30.40">
    <property type="entry name" value="SH3 Domains"/>
    <property type="match status" value="1"/>
</dbReference>
<dbReference type="EMBL" id="CP103416">
    <property type="protein sequence ID" value="UVW34515.1"/>
    <property type="molecule type" value="Genomic_DNA"/>
</dbReference>
<dbReference type="InterPro" id="IPR016476">
    <property type="entry name" value="SH3_dom_pro"/>
</dbReference>
<name>A0ABY5TME9_9GAMM</name>
<evidence type="ECO:0000256" key="2">
    <source>
        <dbReference type="SAM" id="Coils"/>
    </source>
</evidence>
<evidence type="ECO:0000256" key="4">
    <source>
        <dbReference type="SAM" id="SignalP"/>
    </source>
</evidence>
<reference evidence="5" key="1">
    <citation type="submission" date="2022-08" db="EMBL/GenBank/DDBJ databases">
        <title>Catabolic pathway analysis in culturable SAR92 clade bacteria reveals their overlooked roles in DMSP degradation in coastal seas.</title>
        <authorList>
            <person name="He X."/>
            <person name="Zhang X."/>
            <person name="Zhang Y."/>
        </authorList>
    </citation>
    <scope>NUCLEOTIDE SEQUENCE</scope>
    <source>
        <strain evidence="5">H455</strain>
    </source>
</reference>
<dbReference type="Proteomes" id="UP001059934">
    <property type="component" value="Chromosome"/>
</dbReference>
<gene>
    <name evidence="5" type="ORF">NYF23_10910</name>
</gene>
<feature type="signal peptide" evidence="4">
    <location>
        <begin position="1"/>
        <end position="21"/>
    </location>
</feature>
<feature type="transmembrane region" description="Helical" evidence="3">
    <location>
        <begin position="220"/>
        <end position="237"/>
    </location>
</feature>
<evidence type="ECO:0000313" key="6">
    <source>
        <dbReference type="Proteomes" id="UP001059934"/>
    </source>
</evidence>
<protein>
    <submittedName>
        <fullName evidence="5">TIGR04211 family SH3 domain-containing protein</fullName>
    </submittedName>
</protein>